<name>A0A9D2PUG1_9FIRM</name>
<dbReference type="EMBL" id="DWWB01000019">
    <property type="protein sequence ID" value="HJC65961.1"/>
    <property type="molecule type" value="Genomic_DNA"/>
</dbReference>
<protein>
    <submittedName>
        <fullName evidence="1">Uncharacterized protein</fullName>
    </submittedName>
</protein>
<dbReference type="AlphaFoldDB" id="A0A9D2PUG1"/>
<gene>
    <name evidence="1" type="ORF">H9931_04470</name>
</gene>
<sequence>MKNAIIYINDTEAQVTKAFAKQARIFGTPEYKLWKEYRKDFPEAQMVTKTIKKNASKRTYKNLTYANMERFLKSQDNADQLLKEFKVKKEAAAIQQNPYRAVLAWFLQTFPDYDNYKAFFTGEDIENEEASVNVTLMKSVTPAA</sequence>
<evidence type="ECO:0000313" key="1">
    <source>
        <dbReference type="EMBL" id="HJC65961.1"/>
    </source>
</evidence>
<accession>A0A9D2PUG1</accession>
<dbReference type="Proteomes" id="UP000823863">
    <property type="component" value="Unassembled WGS sequence"/>
</dbReference>
<comment type="caution">
    <text evidence="1">The sequence shown here is derived from an EMBL/GenBank/DDBJ whole genome shotgun (WGS) entry which is preliminary data.</text>
</comment>
<evidence type="ECO:0000313" key="2">
    <source>
        <dbReference type="Proteomes" id="UP000823863"/>
    </source>
</evidence>
<organism evidence="1 2">
    <name type="scientific">Candidatus Enterocloster excrementigallinarum</name>
    <dbReference type="NCBI Taxonomy" id="2838558"/>
    <lineage>
        <taxon>Bacteria</taxon>
        <taxon>Bacillati</taxon>
        <taxon>Bacillota</taxon>
        <taxon>Clostridia</taxon>
        <taxon>Lachnospirales</taxon>
        <taxon>Lachnospiraceae</taxon>
        <taxon>Enterocloster</taxon>
    </lineage>
</organism>
<proteinExistence type="predicted"/>
<reference evidence="1" key="2">
    <citation type="submission" date="2021-04" db="EMBL/GenBank/DDBJ databases">
        <authorList>
            <person name="Gilroy R."/>
        </authorList>
    </citation>
    <scope>NUCLEOTIDE SEQUENCE</scope>
    <source>
        <strain evidence="1">CHK198-12963</strain>
    </source>
</reference>
<reference evidence="1" key="1">
    <citation type="journal article" date="2021" name="PeerJ">
        <title>Extensive microbial diversity within the chicken gut microbiome revealed by metagenomics and culture.</title>
        <authorList>
            <person name="Gilroy R."/>
            <person name="Ravi A."/>
            <person name="Getino M."/>
            <person name="Pursley I."/>
            <person name="Horton D.L."/>
            <person name="Alikhan N.F."/>
            <person name="Baker D."/>
            <person name="Gharbi K."/>
            <person name="Hall N."/>
            <person name="Watson M."/>
            <person name="Adriaenssens E.M."/>
            <person name="Foster-Nyarko E."/>
            <person name="Jarju S."/>
            <person name="Secka A."/>
            <person name="Antonio M."/>
            <person name="Oren A."/>
            <person name="Chaudhuri R.R."/>
            <person name="La Ragione R."/>
            <person name="Hildebrand F."/>
            <person name="Pallen M.J."/>
        </authorList>
    </citation>
    <scope>NUCLEOTIDE SEQUENCE</scope>
    <source>
        <strain evidence="1">CHK198-12963</strain>
    </source>
</reference>